<evidence type="ECO:0000256" key="2">
    <source>
        <dbReference type="ARBA" id="ARBA00022737"/>
    </source>
</evidence>
<feature type="coiled-coil region" evidence="3">
    <location>
        <begin position="487"/>
        <end position="546"/>
    </location>
</feature>
<dbReference type="Pfam" id="PF24681">
    <property type="entry name" value="Kelch_KLHDC2_KLHL20_DRC7"/>
    <property type="match status" value="2"/>
</dbReference>
<organism evidence="4 5">
    <name type="scientific">Tetrahymena thermophila (strain SB210)</name>
    <dbReference type="NCBI Taxonomy" id="312017"/>
    <lineage>
        <taxon>Eukaryota</taxon>
        <taxon>Sar</taxon>
        <taxon>Alveolata</taxon>
        <taxon>Ciliophora</taxon>
        <taxon>Intramacronucleata</taxon>
        <taxon>Oligohymenophorea</taxon>
        <taxon>Hymenostomatida</taxon>
        <taxon>Tetrahymenina</taxon>
        <taxon>Tetrahymenidae</taxon>
        <taxon>Tetrahymena</taxon>
    </lineage>
</organism>
<dbReference type="Proteomes" id="UP000009168">
    <property type="component" value="Unassembled WGS sequence"/>
</dbReference>
<keyword evidence="3" id="KW-0175">Coiled coil</keyword>
<keyword evidence="1" id="KW-0880">Kelch repeat</keyword>
<dbReference type="InParanoid" id="I7M474"/>
<protein>
    <submittedName>
        <fullName evidence="4">Kelch repeat protein</fullName>
    </submittedName>
</protein>
<dbReference type="STRING" id="312017.I7M474"/>
<dbReference type="RefSeq" id="XP_001025290.2">
    <property type="nucleotide sequence ID" value="XM_001025290.3"/>
</dbReference>
<dbReference type="GeneID" id="7836927"/>
<keyword evidence="2" id="KW-0677">Repeat</keyword>
<gene>
    <name evidence="4" type="ORF">TTHERM_00840140</name>
</gene>
<dbReference type="InterPro" id="IPR015915">
    <property type="entry name" value="Kelch-typ_b-propeller"/>
</dbReference>
<dbReference type="EMBL" id="GG662429">
    <property type="protein sequence ID" value="EAS05045.2"/>
    <property type="molecule type" value="Genomic_DNA"/>
</dbReference>
<dbReference type="OrthoDB" id="10251809at2759"/>
<evidence type="ECO:0000313" key="5">
    <source>
        <dbReference type="Proteomes" id="UP000009168"/>
    </source>
</evidence>
<dbReference type="Gene3D" id="2.120.10.80">
    <property type="entry name" value="Kelch-type beta propeller"/>
    <property type="match status" value="2"/>
</dbReference>
<dbReference type="PANTHER" id="PTHR46093:SF18">
    <property type="entry name" value="FIBRONECTIN TYPE-III DOMAIN-CONTAINING PROTEIN"/>
    <property type="match status" value="1"/>
</dbReference>
<dbReference type="InterPro" id="IPR011043">
    <property type="entry name" value="Gal_Oxase/kelch_b-propeller"/>
</dbReference>
<dbReference type="AlphaFoldDB" id="I7M474"/>
<dbReference type="SUPFAM" id="SSF117281">
    <property type="entry name" value="Kelch motif"/>
    <property type="match status" value="1"/>
</dbReference>
<accession>I7M474</accession>
<sequence>MKLFQWTVEKNDNVPLYPTCREGHSLTYLPPHKKLLLFAGYSNIRKNDLFFYDIHRKTWKLQQGEGRSPSIRCFHESFYDQKNDCFFVYGGQADKGRSLGDFYFLNIKTMIWKRLFLLDSPPTRHSHTMTDMQNGKRQKLLFGGICLPENTYYNDVWVFDYENLQFNSSLPDVSGAFWTKKICKGDIPTARRGHCAITVEGCLYLFGGRTISDSDDTSTIYSLNYDTWVWRKVKTIGKAPSPRSFFSATQFTNNRLVIFGGIENSTNTPLNETYILQLDDFVWSAPFTAGKKPTPRFNHSACFVKNDYNECSIIIQGGIGYTYCSMELNVLSEIDTDQYAEWEKIQEPSQEEKLTSELAGLTILDYKRQLHNLDELISQERIKRVDLLKEESRIEDQMILAEEKNDKILGGMKKQISELDSTFNQNSDLTEKINELINQERQLQAELNQKILATESRVSQMQSLNTNLDQLFSSLKKNRFDETDYRENTLKKLLNETKDEIKKQKEQNKESLSKTKRHNDKINKFLEQINMQLQIHEKEVGQINEEDEVLDDD</sequence>
<feature type="coiled-coil region" evidence="3">
    <location>
        <begin position="419"/>
        <end position="453"/>
    </location>
</feature>
<dbReference type="SUPFAM" id="SSF50965">
    <property type="entry name" value="Galactose oxidase, central domain"/>
    <property type="match status" value="1"/>
</dbReference>
<evidence type="ECO:0000313" key="4">
    <source>
        <dbReference type="EMBL" id="EAS05045.2"/>
    </source>
</evidence>
<name>I7M474_TETTS</name>
<proteinExistence type="predicted"/>
<evidence type="ECO:0000256" key="1">
    <source>
        <dbReference type="ARBA" id="ARBA00022441"/>
    </source>
</evidence>
<reference evidence="5" key="1">
    <citation type="journal article" date="2006" name="PLoS Biol.">
        <title>Macronuclear genome sequence of the ciliate Tetrahymena thermophila, a model eukaryote.</title>
        <authorList>
            <person name="Eisen J.A."/>
            <person name="Coyne R.S."/>
            <person name="Wu M."/>
            <person name="Wu D."/>
            <person name="Thiagarajan M."/>
            <person name="Wortman J.R."/>
            <person name="Badger J.H."/>
            <person name="Ren Q."/>
            <person name="Amedeo P."/>
            <person name="Jones K.M."/>
            <person name="Tallon L.J."/>
            <person name="Delcher A.L."/>
            <person name="Salzberg S.L."/>
            <person name="Silva J.C."/>
            <person name="Haas B.J."/>
            <person name="Majoros W.H."/>
            <person name="Farzad M."/>
            <person name="Carlton J.M."/>
            <person name="Smith R.K. Jr."/>
            <person name="Garg J."/>
            <person name="Pearlman R.E."/>
            <person name="Karrer K.M."/>
            <person name="Sun L."/>
            <person name="Manning G."/>
            <person name="Elde N.C."/>
            <person name="Turkewitz A.P."/>
            <person name="Asai D.J."/>
            <person name="Wilkes D.E."/>
            <person name="Wang Y."/>
            <person name="Cai H."/>
            <person name="Collins K."/>
            <person name="Stewart B.A."/>
            <person name="Lee S.R."/>
            <person name="Wilamowska K."/>
            <person name="Weinberg Z."/>
            <person name="Ruzzo W.L."/>
            <person name="Wloga D."/>
            <person name="Gaertig J."/>
            <person name="Frankel J."/>
            <person name="Tsao C.-C."/>
            <person name="Gorovsky M.A."/>
            <person name="Keeling P.J."/>
            <person name="Waller R.F."/>
            <person name="Patron N.J."/>
            <person name="Cherry J.M."/>
            <person name="Stover N.A."/>
            <person name="Krieger C.J."/>
            <person name="del Toro C."/>
            <person name="Ryder H.F."/>
            <person name="Williamson S.C."/>
            <person name="Barbeau R.A."/>
            <person name="Hamilton E.P."/>
            <person name="Orias E."/>
        </authorList>
    </citation>
    <scope>NUCLEOTIDE SEQUENCE [LARGE SCALE GENOMIC DNA]</scope>
    <source>
        <strain evidence="5">SB210</strain>
    </source>
</reference>
<keyword evidence="5" id="KW-1185">Reference proteome</keyword>
<dbReference type="KEGG" id="tet:TTHERM_00840140"/>
<evidence type="ECO:0000256" key="3">
    <source>
        <dbReference type="SAM" id="Coils"/>
    </source>
</evidence>
<dbReference type="PANTHER" id="PTHR46093">
    <property type="entry name" value="ACYL-COA-BINDING DOMAIN-CONTAINING PROTEIN 5"/>
    <property type="match status" value="1"/>
</dbReference>